<reference evidence="2 3" key="1">
    <citation type="journal article" name="Sci. Rep.">
        <title>Telomere-to-telomere assembled and centromere annotated genomes of the two main subspecies of the button mushroom Agaricus bisporus reveal especially polymorphic chromosome ends.</title>
        <authorList>
            <person name="Sonnenberg A.S.M."/>
            <person name="Sedaghat-Telgerd N."/>
            <person name="Lavrijssen B."/>
            <person name="Ohm R.A."/>
            <person name="Hendrickx P.M."/>
            <person name="Scholtmeijer K."/>
            <person name="Baars J.J.P."/>
            <person name="van Peer A."/>
        </authorList>
    </citation>
    <scope>NUCLEOTIDE SEQUENCE [LARGE SCALE GENOMIC DNA]</scope>
    <source>
        <strain evidence="2 3">H119_p4</strain>
    </source>
</reference>
<accession>A0A8H7C5I5</accession>
<evidence type="ECO:0000313" key="2">
    <source>
        <dbReference type="EMBL" id="KAF7762336.1"/>
    </source>
</evidence>
<dbReference type="Proteomes" id="UP000629468">
    <property type="component" value="Unassembled WGS sequence"/>
</dbReference>
<feature type="compositionally biased region" description="Basic residues" evidence="1">
    <location>
        <begin position="169"/>
        <end position="188"/>
    </location>
</feature>
<feature type="region of interest" description="Disordered" evidence="1">
    <location>
        <begin position="421"/>
        <end position="511"/>
    </location>
</feature>
<feature type="compositionally biased region" description="Polar residues" evidence="1">
    <location>
        <begin position="629"/>
        <end position="645"/>
    </location>
</feature>
<dbReference type="EMBL" id="JABXXO010000012">
    <property type="protein sequence ID" value="KAF7762336.1"/>
    <property type="molecule type" value="Genomic_DNA"/>
</dbReference>
<feature type="compositionally biased region" description="Low complexity" evidence="1">
    <location>
        <begin position="502"/>
        <end position="511"/>
    </location>
</feature>
<feature type="compositionally biased region" description="Pro residues" evidence="1">
    <location>
        <begin position="8"/>
        <end position="37"/>
    </location>
</feature>
<sequence>MSLLEAFPAPPSHIPSAHNPPPSRPPSFPLPPLPGPSPVFVRRDSVTSSSSSSSSSFAHRIHAGLVRQPLTRLAIPLDDDDDYDVTTRHRQHDSISEIDIRNLPAVDDDDTHTSIPPFNAFRPLHKSLADPIDPRNIPTKYIPSPPSPSLALATSPLSPQDIHFEIRASRSKSPTHKIALRARSRSKSTPRSPAPLDHLPPLPPLPSLPTKKKSLPPSAFKLPESERSTSPDIDSIISSTPRPLRRQPSDLSGHTVSRKCSLTSAVSARSRKSSVTSANNSMTLLDDIVVRETATWETEIVDSDDDSDSSLDLHTPLPHLMVKHGLLSPHSKLLPQPEDGPSRPDSILSTTTTKSGIMKDERNTPMRKERHRDGKLLKGGLGLTTGLGWSDSEDEDAPSPFTRRLSHLTLSRQSSTASIQSYFSQRAKHPLSRSYSGGLEEDETDEWGQSRPRTKSTARSVMPPPTSWHGRTGAKTASSASFSSVKLKTTQSHNSSDDTIQTPSSASSSLSMMLPLTPQDEVLSNAPSMTRRGKMLYDKDKHLPPLPILKKQSGVPFPMTPSRSRTNSTTASTPTTPRPTAMAKPTSVRPLHLPQRVASVGDRPAVPVPPLHQATSSTLLRPRQGIRSIPSSKSVPKLSAMSSPVATPKPRTGTGMTYRKSSSSRGGSGIPQVPALNGLGIHTRSKTPVASKTVVGQAF</sequence>
<feature type="compositionally biased region" description="Basic and acidic residues" evidence="1">
    <location>
        <begin position="357"/>
        <end position="376"/>
    </location>
</feature>
<feature type="region of interest" description="Disordered" evidence="1">
    <location>
        <begin position="539"/>
        <end position="587"/>
    </location>
</feature>
<feature type="compositionally biased region" description="Polar residues" evidence="1">
    <location>
        <begin position="475"/>
        <end position="501"/>
    </location>
</feature>
<feature type="region of interest" description="Disordered" evidence="1">
    <location>
        <begin position="100"/>
        <end position="277"/>
    </location>
</feature>
<evidence type="ECO:0000256" key="1">
    <source>
        <dbReference type="SAM" id="MobiDB-lite"/>
    </source>
</evidence>
<feature type="compositionally biased region" description="Polar residues" evidence="1">
    <location>
        <begin position="249"/>
        <end position="262"/>
    </location>
</feature>
<proteinExistence type="predicted"/>
<comment type="caution">
    <text evidence="2">The sequence shown here is derived from an EMBL/GenBank/DDBJ whole genome shotgun (WGS) entry which is preliminary data.</text>
</comment>
<feature type="compositionally biased region" description="Low complexity" evidence="1">
    <location>
        <begin position="263"/>
        <end position="277"/>
    </location>
</feature>
<protein>
    <submittedName>
        <fullName evidence="2">Uncharacterized protein</fullName>
    </submittedName>
</protein>
<feature type="compositionally biased region" description="Low complexity" evidence="1">
    <location>
        <begin position="230"/>
        <end position="242"/>
    </location>
</feature>
<feature type="compositionally biased region" description="Low complexity" evidence="1">
    <location>
        <begin position="149"/>
        <end position="159"/>
    </location>
</feature>
<name>A0A8H7C5I5_AGABI</name>
<gene>
    <name evidence="2" type="ORF">Agabi119p4_8929</name>
</gene>
<dbReference type="AlphaFoldDB" id="A0A8H7C5I5"/>
<feature type="region of interest" description="Disordered" evidence="1">
    <location>
        <begin position="1"/>
        <end position="61"/>
    </location>
</feature>
<feature type="region of interest" description="Disordered" evidence="1">
    <location>
        <begin position="627"/>
        <end position="672"/>
    </location>
</feature>
<organism evidence="2 3">
    <name type="scientific">Agaricus bisporus var. burnettii</name>
    <dbReference type="NCBI Taxonomy" id="192524"/>
    <lineage>
        <taxon>Eukaryota</taxon>
        <taxon>Fungi</taxon>
        <taxon>Dikarya</taxon>
        <taxon>Basidiomycota</taxon>
        <taxon>Agaricomycotina</taxon>
        <taxon>Agaricomycetes</taxon>
        <taxon>Agaricomycetidae</taxon>
        <taxon>Agaricales</taxon>
        <taxon>Agaricineae</taxon>
        <taxon>Agaricaceae</taxon>
        <taxon>Agaricus</taxon>
    </lineage>
</organism>
<feature type="compositionally biased region" description="Low complexity" evidence="1">
    <location>
        <begin position="560"/>
        <end position="586"/>
    </location>
</feature>
<feature type="compositionally biased region" description="Pro residues" evidence="1">
    <location>
        <begin position="198"/>
        <end position="207"/>
    </location>
</feature>
<feature type="region of interest" description="Disordered" evidence="1">
    <location>
        <begin position="329"/>
        <end position="401"/>
    </location>
</feature>
<evidence type="ECO:0000313" key="3">
    <source>
        <dbReference type="Proteomes" id="UP000629468"/>
    </source>
</evidence>